<keyword evidence="4" id="KW-1185">Reference proteome</keyword>
<gene>
    <name evidence="3" type="ORF">QYQ93_08235</name>
</gene>
<keyword evidence="1" id="KW-0175">Coiled coil</keyword>
<evidence type="ECO:0000256" key="2">
    <source>
        <dbReference type="SAM" id="Phobius"/>
    </source>
</evidence>
<protein>
    <submittedName>
        <fullName evidence="3">Uncharacterized protein</fullName>
    </submittedName>
</protein>
<evidence type="ECO:0000313" key="3">
    <source>
        <dbReference type="EMBL" id="WWA78220.1"/>
    </source>
</evidence>
<evidence type="ECO:0000256" key="1">
    <source>
        <dbReference type="SAM" id="Coils"/>
    </source>
</evidence>
<dbReference type="RefSeq" id="WP_338476695.1">
    <property type="nucleotide sequence ID" value="NZ_CP129946.1"/>
</dbReference>
<proteinExistence type="predicted"/>
<feature type="coiled-coil region" evidence="1">
    <location>
        <begin position="116"/>
        <end position="157"/>
    </location>
</feature>
<dbReference type="EMBL" id="CP129946">
    <property type="protein sequence ID" value="WWA78220.1"/>
    <property type="molecule type" value="Genomic_DNA"/>
</dbReference>
<feature type="transmembrane region" description="Helical" evidence="2">
    <location>
        <begin position="35"/>
        <end position="52"/>
    </location>
</feature>
<organism evidence="3 4">
    <name type="scientific">Pseudomonas khavaziana</name>
    <dbReference type="NCBI Taxonomy" id="2842351"/>
    <lineage>
        <taxon>Bacteria</taxon>
        <taxon>Pseudomonadati</taxon>
        <taxon>Pseudomonadota</taxon>
        <taxon>Gammaproteobacteria</taxon>
        <taxon>Pseudomonadales</taxon>
        <taxon>Pseudomonadaceae</taxon>
        <taxon>Pseudomonas</taxon>
    </lineage>
</organism>
<evidence type="ECO:0000313" key="4">
    <source>
        <dbReference type="Proteomes" id="UP001347174"/>
    </source>
</evidence>
<keyword evidence="2" id="KW-0812">Transmembrane</keyword>
<name>A0ABZ2DIR9_9PSED</name>
<dbReference type="Proteomes" id="UP001347174">
    <property type="component" value="Chromosome"/>
</dbReference>
<sequence>MQTDNAKQGSGLKKIAGWTVATVAAVPVTKMVESYFDVSFFTSMFAAVGAWLSQTIPIHLWLFWVAGIGSTLAIVFGVWALSEKRLAVGVAKSEEEKAYAKARDAIGKLNAVDATLNATMKELKVTRKKLEATESERAEAIAKIAELQTSKEQVLTEHQRVVLAAVAYYDNSNEECDVIGLSQRIKFTVVQTEGAVDVLVKRKLVNEYYASYGGRVVSLSPDGRAYVLHPDFDMSFLPL</sequence>
<feature type="transmembrane region" description="Helical" evidence="2">
    <location>
        <begin position="58"/>
        <end position="82"/>
    </location>
</feature>
<keyword evidence="2" id="KW-1133">Transmembrane helix</keyword>
<accession>A0ABZ2DIR9</accession>
<keyword evidence="2" id="KW-0472">Membrane</keyword>
<reference evidence="3 4" key="1">
    <citation type="submission" date="2023-07" db="EMBL/GenBank/DDBJ databases">
        <title>Plant endophyte Pseudomonas khavaziana can be used to control wheat stem rot.</title>
        <authorList>
            <person name="Guo S."/>
            <person name="Shen X."/>
        </authorList>
    </citation>
    <scope>NUCLEOTIDE SEQUENCE [LARGE SCALE GENOMIC DNA]</scope>
    <source>
        <strain evidence="3 4">SR9</strain>
    </source>
</reference>